<organism evidence="3 4">
    <name type="scientific">Sphingomonas echinoides</name>
    <dbReference type="NCBI Taxonomy" id="59803"/>
    <lineage>
        <taxon>Bacteria</taxon>
        <taxon>Pseudomonadati</taxon>
        <taxon>Pseudomonadota</taxon>
        <taxon>Alphaproteobacteria</taxon>
        <taxon>Sphingomonadales</taxon>
        <taxon>Sphingomonadaceae</taxon>
        <taxon>Sphingomonas</taxon>
    </lineage>
</organism>
<reference evidence="3 4" key="1">
    <citation type="submission" date="2023-11" db="EMBL/GenBank/DDBJ databases">
        <title>MicrobeMod: A computational toolkit for identifying prokaryotic methylation and restriction-modification with nanopore sequencing.</title>
        <authorList>
            <person name="Crits-Christoph A."/>
            <person name="Kang S.C."/>
            <person name="Lee H."/>
            <person name="Ostrov N."/>
        </authorList>
    </citation>
    <scope>NUCLEOTIDE SEQUENCE [LARGE SCALE GENOMIC DNA]</scope>
    <source>
        <strain evidence="3 4">ATCC 14820</strain>
    </source>
</reference>
<evidence type="ECO:0000313" key="3">
    <source>
        <dbReference type="EMBL" id="MDX5984681.1"/>
    </source>
</evidence>
<dbReference type="RefSeq" id="WP_010403014.1">
    <property type="nucleotide sequence ID" value="NZ_JAWXXV010000001.1"/>
</dbReference>
<feature type="transmembrane region" description="Helical" evidence="2">
    <location>
        <begin position="184"/>
        <end position="201"/>
    </location>
</feature>
<keyword evidence="2" id="KW-1133">Transmembrane helix</keyword>
<keyword evidence="2" id="KW-0812">Transmembrane</keyword>
<feature type="region of interest" description="Disordered" evidence="1">
    <location>
        <begin position="18"/>
        <end position="104"/>
    </location>
</feature>
<evidence type="ECO:0000313" key="4">
    <source>
        <dbReference type="Proteomes" id="UP001279660"/>
    </source>
</evidence>
<evidence type="ECO:0000256" key="2">
    <source>
        <dbReference type="SAM" id="Phobius"/>
    </source>
</evidence>
<accession>A0ABU4PKI3</accession>
<keyword evidence="4" id="KW-1185">Reference proteome</keyword>
<keyword evidence="2" id="KW-0472">Membrane</keyword>
<feature type="compositionally biased region" description="Basic and acidic residues" evidence="1">
    <location>
        <begin position="63"/>
        <end position="98"/>
    </location>
</feature>
<dbReference type="Proteomes" id="UP001279660">
    <property type="component" value="Unassembled WGS sequence"/>
</dbReference>
<gene>
    <name evidence="3" type="ORF">SIL82_10440</name>
</gene>
<protein>
    <submittedName>
        <fullName evidence="3">Uncharacterized protein</fullName>
    </submittedName>
</protein>
<sequence length="248" mass="27546">MRAIIARHRKQALAEQAEANAALPKQEARGVGWSTKAPRKRKPSPLEKSIADDIALNRRRWAEKHPDRAAAERSLRKSRAEMHERWDHKAHGTPETHEHHKHHQDGALAQLYLSGSIDAEQLASAVEIATVAERIGADVTVKTSSVETRVDQTRSGDGTFYEALGAVRREMAYSRWRREVRGPIAAILVMIVGETVGYTVVAKRYGMHNRRAKQLLIDALDLWPRIFGAVSKEVDAATLIAAHAGILG</sequence>
<evidence type="ECO:0000256" key="1">
    <source>
        <dbReference type="SAM" id="MobiDB-lite"/>
    </source>
</evidence>
<proteinExistence type="predicted"/>
<name>A0ABU4PKI3_9SPHN</name>
<comment type="caution">
    <text evidence="3">The sequence shown here is derived from an EMBL/GenBank/DDBJ whole genome shotgun (WGS) entry which is preliminary data.</text>
</comment>
<dbReference type="EMBL" id="JAWXXV010000001">
    <property type="protein sequence ID" value="MDX5984681.1"/>
    <property type="molecule type" value="Genomic_DNA"/>
</dbReference>